<name>A0A6J7XCB0_9CAUD</name>
<feature type="compositionally biased region" description="Basic and acidic residues" evidence="1">
    <location>
        <begin position="134"/>
        <end position="149"/>
    </location>
</feature>
<sequence>MASGKKPKGIEDDLAKAILKLIRKGTPKAMKEAERLKGIQRVYRDDASKTIAGKSALGREWNKKLGREFYAQQDLSKSKSVSQRLREESRLRGMDSKFKKVGKKESANETAAITSARLRAERKAASKQAGGKNSVDRVAARKRAAENRVKNAKPKKPRNPKK</sequence>
<gene>
    <name evidence="3" type="ORF">UFOVP1549_16</name>
    <name evidence="2" type="ORF">UFOVP303_17</name>
</gene>
<protein>
    <submittedName>
        <fullName evidence="3">Uncharacterized protein</fullName>
    </submittedName>
</protein>
<dbReference type="EMBL" id="LR796315">
    <property type="protein sequence ID" value="CAB4135939.1"/>
    <property type="molecule type" value="Genomic_DNA"/>
</dbReference>
<reference evidence="3" key="1">
    <citation type="submission" date="2020-05" db="EMBL/GenBank/DDBJ databases">
        <authorList>
            <person name="Chiriac C."/>
            <person name="Salcher M."/>
            <person name="Ghai R."/>
            <person name="Kavagutti S V."/>
        </authorList>
    </citation>
    <scope>NUCLEOTIDE SEQUENCE</scope>
</reference>
<evidence type="ECO:0000313" key="2">
    <source>
        <dbReference type="EMBL" id="CAB4135939.1"/>
    </source>
</evidence>
<accession>A0A6J7XCB0</accession>
<feature type="compositionally biased region" description="Basic residues" evidence="1">
    <location>
        <begin position="150"/>
        <end position="162"/>
    </location>
</feature>
<evidence type="ECO:0000256" key="1">
    <source>
        <dbReference type="SAM" id="MobiDB-lite"/>
    </source>
</evidence>
<proteinExistence type="predicted"/>
<feature type="compositionally biased region" description="Basic and acidic residues" evidence="1">
    <location>
        <begin position="84"/>
        <end position="107"/>
    </location>
</feature>
<organism evidence="3">
    <name type="scientific">uncultured Caudovirales phage</name>
    <dbReference type="NCBI Taxonomy" id="2100421"/>
    <lineage>
        <taxon>Viruses</taxon>
        <taxon>Duplodnaviria</taxon>
        <taxon>Heunggongvirae</taxon>
        <taxon>Uroviricota</taxon>
        <taxon>Caudoviricetes</taxon>
        <taxon>Peduoviridae</taxon>
        <taxon>Maltschvirus</taxon>
        <taxon>Maltschvirus maltsch</taxon>
    </lineage>
</organism>
<evidence type="ECO:0000313" key="3">
    <source>
        <dbReference type="EMBL" id="CAB5228500.1"/>
    </source>
</evidence>
<feature type="compositionally biased region" description="Polar residues" evidence="1">
    <location>
        <begin position="73"/>
        <end position="83"/>
    </location>
</feature>
<feature type="region of interest" description="Disordered" evidence="1">
    <location>
        <begin position="72"/>
        <end position="162"/>
    </location>
</feature>
<dbReference type="EMBL" id="LR798394">
    <property type="protein sequence ID" value="CAB5228500.1"/>
    <property type="molecule type" value="Genomic_DNA"/>
</dbReference>